<dbReference type="PROSITE" id="PS50181">
    <property type="entry name" value="FBOX"/>
    <property type="match status" value="1"/>
</dbReference>
<accession>B0X2C8</accession>
<keyword evidence="4" id="KW-1185">Reference proteome</keyword>
<dbReference type="InParanoid" id="B0X2C8"/>
<evidence type="ECO:0000313" key="3">
    <source>
        <dbReference type="EnsemblMetazoa" id="CPIJ013301-PA"/>
    </source>
</evidence>
<dbReference type="CDD" id="cd09917">
    <property type="entry name" value="F-box_SF"/>
    <property type="match status" value="1"/>
</dbReference>
<dbReference type="HOGENOM" id="CLU_1983738_0_0_1"/>
<dbReference type="SUPFAM" id="SSF81383">
    <property type="entry name" value="F-box domain"/>
    <property type="match status" value="1"/>
</dbReference>
<evidence type="ECO:0000313" key="4">
    <source>
        <dbReference type="Proteomes" id="UP000002320"/>
    </source>
</evidence>
<reference evidence="3" key="2">
    <citation type="submission" date="2020-05" db="UniProtKB">
        <authorList>
            <consortium name="EnsemblMetazoa"/>
        </authorList>
    </citation>
    <scope>IDENTIFICATION</scope>
    <source>
        <strain evidence="3">JHB</strain>
    </source>
</reference>
<dbReference type="Proteomes" id="UP000002320">
    <property type="component" value="Unassembled WGS sequence"/>
</dbReference>
<dbReference type="AlphaFoldDB" id="B0X2C8"/>
<dbReference type="VEuPathDB" id="VectorBase:CPIJ013301"/>
<gene>
    <name evidence="3" type="primary">6046629</name>
    <name evidence="2" type="ORF">CpipJ_CPIJ013301</name>
</gene>
<dbReference type="InterPro" id="IPR036047">
    <property type="entry name" value="F-box-like_dom_sf"/>
</dbReference>
<protein>
    <submittedName>
        <fullName evidence="2">Predicted protein</fullName>
    </submittedName>
</protein>
<dbReference type="InterPro" id="IPR001810">
    <property type="entry name" value="F-box_dom"/>
</dbReference>
<dbReference type="Pfam" id="PF12937">
    <property type="entry name" value="F-box-like"/>
    <property type="match status" value="1"/>
</dbReference>
<dbReference type="KEGG" id="cqu:CpipJ_CPIJ013301"/>
<dbReference type="EnsemblMetazoa" id="CPIJ013301-RA">
    <property type="protein sequence ID" value="CPIJ013301-PA"/>
    <property type="gene ID" value="CPIJ013301"/>
</dbReference>
<evidence type="ECO:0000259" key="1">
    <source>
        <dbReference type="PROSITE" id="PS50181"/>
    </source>
</evidence>
<feature type="domain" description="F-box" evidence="1">
    <location>
        <begin position="1"/>
        <end position="50"/>
    </location>
</feature>
<organism>
    <name type="scientific">Culex quinquefasciatus</name>
    <name type="common">Southern house mosquito</name>
    <name type="synonym">Culex pungens</name>
    <dbReference type="NCBI Taxonomy" id="7176"/>
    <lineage>
        <taxon>Eukaryota</taxon>
        <taxon>Metazoa</taxon>
        <taxon>Ecdysozoa</taxon>
        <taxon>Arthropoda</taxon>
        <taxon>Hexapoda</taxon>
        <taxon>Insecta</taxon>
        <taxon>Pterygota</taxon>
        <taxon>Neoptera</taxon>
        <taxon>Endopterygota</taxon>
        <taxon>Diptera</taxon>
        <taxon>Nematocera</taxon>
        <taxon>Culicoidea</taxon>
        <taxon>Culicidae</taxon>
        <taxon>Culicinae</taxon>
        <taxon>Culicini</taxon>
        <taxon>Culex</taxon>
        <taxon>Culex</taxon>
    </lineage>
</organism>
<name>B0X2C8_CULQU</name>
<reference evidence="2" key="1">
    <citation type="submission" date="2007-03" db="EMBL/GenBank/DDBJ databases">
        <title>Annotation of Culex pipiens quinquefasciatus.</title>
        <authorList>
            <consortium name="The Broad Institute Genome Sequencing Platform"/>
            <person name="Atkinson P.W."/>
            <person name="Hemingway J."/>
            <person name="Christensen B.M."/>
            <person name="Higgs S."/>
            <person name="Kodira C."/>
            <person name="Hannick L."/>
            <person name="Megy K."/>
            <person name="O'Leary S."/>
            <person name="Pearson M."/>
            <person name="Haas B.J."/>
            <person name="Mauceli E."/>
            <person name="Wortman J.R."/>
            <person name="Lee N.H."/>
            <person name="Guigo R."/>
            <person name="Stanke M."/>
            <person name="Alvarado L."/>
            <person name="Amedeo P."/>
            <person name="Antoine C.H."/>
            <person name="Arensburger P."/>
            <person name="Bidwell S.L."/>
            <person name="Crawford M."/>
            <person name="Camaro F."/>
            <person name="Devon K."/>
            <person name="Engels R."/>
            <person name="Hammond M."/>
            <person name="Howarth C."/>
            <person name="Koehrsen M."/>
            <person name="Lawson D."/>
            <person name="Montgomery P."/>
            <person name="Nene V."/>
            <person name="Nusbaum C."/>
            <person name="Puiu D."/>
            <person name="Romero-Severson J."/>
            <person name="Severson D.W."/>
            <person name="Shumway M."/>
            <person name="Sisk P."/>
            <person name="Stolte C."/>
            <person name="Zeng Q."/>
            <person name="Eisenstadt E."/>
            <person name="Fraser-Liggett C."/>
            <person name="Strausberg R."/>
            <person name="Galagan J."/>
            <person name="Birren B."/>
            <person name="Collins F.H."/>
        </authorList>
    </citation>
    <scope>NUCLEOTIDE SEQUENCE [LARGE SCALE GENOMIC DNA]</scope>
    <source>
        <strain evidence="2">JHB</strain>
    </source>
</reference>
<sequence>MDFDRLPLEMRQHVLNFLPVRDLLQQALVCRAWNVLVGTLIPKRNVAVRLHAGVDRALMVNSVRKYNAVVVYLVEDRSTSDMEKVYELIDAFANKLQLSKWYIKVGSSSKLIECYETSSRQFNCVL</sequence>
<evidence type="ECO:0000313" key="2">
    <source>
        <dbReference type="EMBL" id="EDS39151.1"/>
    </source>
</evidence>
<dbReference type="Gene3D" id="1.20.1280.50">
    <property type="match status" value="1"/>
</dbReference>
<proteinExistence type="predicted"/>
<dbReference type="EMBL" id="DS232286">
    <property type="protein sequence ID" value="EDS39151.1"/>
    <property type="molecule type" value="Genomic_DNA"/>
</dbReference>